<dbReference type="OrthoDB" id="7560647at2"/>
<dbReference type="GO" id="GO:0032259">
    <property type="term" value="P:methylation"/>
    <property type="evidence" value="ECO:0007669"/>
    <property type="project" value="UniProtKB-KW"/>
</dbReference>
<keyword evidence="4" id="KW-0808">Transferase</keyword>
<name>A0A437MBB4_9SPHN</name>
<keyword evidence="5" id="KW-1185">Reference proteome</keyword>
<dbReference type="NCBIfam" id="TIGR01444">
    <property type="entry name" value="fkbM_fam"/>
    <property type="match status" value="1"/>
</dbReference>
<dbReference type="InterPro" id="IPR038255">
    <property type="entry name" value="PBS_linker_sf"/>
</dbReference>
<gene>
    <name evidence="4" type="ORF">EOD43_14370</name>
</gene>
<keyword evidence="4" id="KW-0489">Methyltransferase</keyword>
<feature type="domain" description="DUF4214" evidence="3">
    <location>
        <begin position="439"/>
        <end position="489"/>
    </location>
</feature>
<organism evidence="4 5">
    <name type="scientific">Sphingomonas crocodyli</name>
    <dbReference type="NCBI Taxonomy" id="1979270"/>
    <lineage>
        <taxon>Bacteria</taxon>
        <taxon>Pseudomonadati</taxon>
        <taxon>Pseudomonadota</taxon>
        <taxon>Alphaproteobacteria</taxon>
        <taxon>Sphingomonadales</taxon>
        <taxon>Sphingomonadaceae</taxon>
        <taxon>Sphingomonas</taxon>
    </lineage>
</organism>
<feature type="domain" description="DUF4214" evidence="3">
    <location>
        <begin position="499"/>
        <end position="549"/>
    </location>
</feature>
<evidence type="ECO:0000259" key="2">
    <source>
        <dbReference type="Pfam" id="PF05050"/>
    </source>
</evidence>
<dbReference type="Gene3D" id="1.10.3130.20">
    <property type="entry name" value="Phycobilisome linker domain"/>
    <property type="match status" value="1"/>
</dbReference>
<dbReference type="InterPro" id="IPR006342">
    <property type="entry name" value="FkbM_mtfrase"/>
</dbReference>
<dbReference type="RefSeq" id="WP_127744513.1">
    <property type="nucleotide sequence ID" value="NZ_SACN01000001.1"/>
</dbReference>
<reference evidence="4 5" key="1">
    <citation type="submission" date="2019-01" db="EMBL/GenBank/DDBJ databases">
        <authorList>
            <person name="Chen W.-M."/>
        </authorList>
    </citation>
    <scope>NUCLEOTIDE SEQUENCE [LARGE SCALE GENOMIC DNA]</scope>
    <source>
        <strain evidence="4 5">CCP-7</strain>
    </source>
</reference>
<evidence type="ECO:0000313" key="5">
    <source>
        <dbReference type="Proteomes" id="UP000282971"/>
    </source>
</evidence>
<dbReference type="InterPro" id="IPR025282">
    <property type="entry name" value="DUF4214"/>
</dbReference>
<protein>
    <submittedName>
        <fullName evidence="4">FkbM family methyltransferase</fullName>
    </submittedName>
</protein>
<evidence type="ECO:0000313" key="4">
    <source>
        <dbReference type="EMBL" id="RVT94937.1"/>
    </source>
</evidence>
<dbReference type="SUPFAM" id="SSF53335">
    <property type="entry name" value="S-adenosyl-L-methionine-dependent methyltransferases"/>
    <property type="match status" value="1"/>
</dbReference>
<sequence>MGIISYAQNFEDVILWRALGHIENGTYIDVGAHHPDIDSVSKAFYDRGWRGIHVEPGPSVAQLLREKRPGDTVIQAMISDVRGVHPFYETPGGGLSTADGAVADFHVAHGNAPVSPTNAVSLTLDDILDQAQDSDIHWLKIDVEGFERQTLASWQNSPKRPWIVVIEATYPKTRTPTFGEWQDLILAKGYSLAYDDGLNHFYLSNEHPELSDHLRQPPNVFDEFQVNPSGSSLFSKDMKDFFESEIFWRGDRIVELEKELAEARCHLADSEQRGNDQTAIHEKLNQDIREASERADHLAGRLTHETERADQLIARLLNQEASHAQLLHREVERTDQLMAQLLSQETAYSDLLSRETARANRLAGELSTRIDQAHSATAILATTLGNIVASTARNRWRPWPLRAFTHGVRLPPVQLPITNSAFGGIGTPLSLSQVMSLPQEQFLQSAYLLILGRDIDQQGQIHYGERLRRSGISRRHVLVELARSREALRRRSGADLDGQSDEAFIDAIYPRLLGRAADVEGQQHFLKRLRQGISRATVMSDLRKSAEGRRHSAKFDDELETLVLRRTSLFGWRAWLRPSPATPLDTTLQPAAPHATSDLAGVHEALNQIRKALDDEAQLRLNADNETATSMQDQIRLLAAALEGAHSRQ</sequence>
<evidence type="ECO:0000256" key="1">
    <source>
        <dbReference type="SAM" id="Coils"/>
    </source>
</evidence>
<feature type="domain" description="Methyltransferase FkbM" evidence="2">
    <location>
        <begin position="29"/>
        <end position="191"/>
    </location>
</feature>
<dbReference type="AlphaFoldDB" id="A0A437MBB4"/>
<proteinExistence type="predicted"/>
<dbReference type="EMBL" id="SACN01000001">
    <property type="protein sequence ID" value="RVT94937.1"/>
    <property type="molecule type" value="Genomic_DNA"/>
</dbReference>
<dbReference type="Gene3D" id="3.40.50.150">
    <property type="entry name" value="Vaccinia Virus protein VP39"/>
    <property type="match status" value="1"/>
</dbReference>
<dbReference type="Proteomes" id="UP000282971">
    <property type="component" value="Unassembled WGS sequence"/>
</dbReference>
<comment type="caution">
    <text evidence="4">The sequence shown here is derived from an EMBL/GenBank/DDBJ whole genome shotgun (WGS) entry which is preliminary data.</text>
</comment>
<evidence type="ECO:0000259" key="3">
    <source>
        <dbReference type="Pfam" id="PF13946"/>
    </source>
</evidence>
<dbReference type="Pfam" id="PF13946">
    <property type="entry name" value="DUF4214"/>
    <property type="match status" value="2"/>
</dbReference>
<keyword evidence="1" id="KW-0175">Coiled coil</keyword>
<dbReference type="GO" id="GO:0008168">
    <property type="term" value="F:methyltransferase activity"/>
    <property type="evidence" value="ECO:0007669"/>
    <property type="project" value="UniProtKB-KW"/>
</dbReference>
<dbReference type="Pfam" id="PF05050">
    <property type="entry name" value="Methyltransf_21"/>
    <property type="match status" value="1"/>
</dbReference>
<dbReference type="InterPro" id="IPR029063">
    <property type="entry name" value="SAM-dependent_MTases_sf"/>
</dbReference>
<feature type="coiled-coil region" evidence="1">
    <location>
        <begin position="253"/>
        <end position="301"/>
    </location>
</feature>
<accession>A0A437MBB4</accession>